<dbReference type="Proteomes" id="UP000265520">
    <property type="component" value="Unassembled WGS sequence"/>
</dbReference>
<keyword evidence="3" id="KW-0347">Helicase</keyword>
<dbReference type="AlphaFoldDB" id="A0A392SY30"/>
<organism evidence="3 4">
    <name type="scientific">Trifolium medium</name>
    <dbReference type="NCBI Taxonomy" id="97028"/>
    <lineage>
        <taxon>Eukaryota</taxon>
        <taxon>Viridiplantae</taxon>
        <taxon>Streptophyta</taxon>
        <taxon>Embryophyta</taxon>
        <taxon>Tracheophyta</taxon>
        <taxon>Spermatophyta</taxon>
        <taxon>Magnoliopsida</taxon>
        <taxon>eudicotyledons</taxon>
        <taxon>Gunneridae</taxon>
        <taxon>Pentapetalae</taxon>
        <taxon>rosids</taxon>
        <taxon>fabids</taxon>
        <taxon>Fabales</taxon>
        <taxon>Fabaceae</taxon>
        <taxon>Papilionoideae</taxon>
        <taxon>50 kb inversion clade</taxon>
        <taxon>NPAAA clade</taxon>
        <taxon>Hologalegina</taxon>
        <taxon>IRL clade</taxon>
        <taxon>Trifolieae</taxon>
        <taxon>Trifolium</taxon>
    </lineage>
</organism>
<keyword evidence="3" id="KW-0547">Nucleotide-binding</keyword>
<feature type="compositionally biased region" description="Low complexity" evidence="1">
    <location>
        <begin position="19"/>
        <end position="33"/>
    </location>
</feature>
<evidence type="ECO:0000313" key="3">
    <source>
        <dbReference type="EMBL" id="MCI53748.1"/>
    </source>
</evidence>
<dbReference type="GO" id="GO:0004386">
    <property type="term" value="F:helicase activity"/>
    <property type="evidence" value="ECO:0007669"/>
    <property type="project" value="UniProtKB-KW"/>
</dbReference>
<feature type="chain" id="PRO_5017411832" evidence="2">
    <location>
        <begin position="20"/>
        <end position="78"/>
    </location>
</feature>
<proteinExistence type="predicted"/>
<feature type="signal peptide" evidence="2">
    <location>
        <begin position="1"/>
        <end position="19"/>
    </location>
</feature>
<feature type="non-terminal residue" evidence="3">
    <location>
        <position position="78"/>
    </location>
</feature>
<accession>A0A392SY30</accession>
<keyword evidence="3" id="KW-0378">Hydrolase</keyword>
<evidence type="ECO:0000256" key="1">
    <source>
        <dbReference type="SAM" id="MobiDB-lite"/>
    </source>
</evidence>
<evidence type="ECO:0000313" key="4">
    <source>
        <dbReference type="Proteomes" id="UP000265520"/>
    </source>
</evidence>
<comment type="caution">
    <text evidence="3">The sequence shown here is derived from an EMBL/GenBank/DDBJ whole genome shotgun (WGS) entry which is preliminary data.</text>
</comment>
<keyword evidence="3" id="KW-0067">ATP-binding</keyword>
<reference evidence="3 4" key="1">
    <citation type="journal article" date="2018" name="Front. Plant Sci.">
        <title>Red Clover (Trifolium pratense) and Zigzag Clover (T. medium) - A Picture of Genomic Similarities and Differences.</title>
        <authorList>
            <person name="Dluhosova J."/>
            <person name="Istvanek J."/>
            <person name="Nedelnik J."/>
            <person name="Repkova J."/>
        </authorList>
    </citation>
    <scope>NUCLEOTIDE SEQUENCE [LARGE SCALE GENOMIC DNA]</scope>
    <source>
        <strain evidence="4">cv. 10/8</strain>
        <tissue evidence="3">Leaf</tissue>
    </source>
</reference>
<keyword evidence="2" id="KW-0732">Signal</keyword>
<evidence type="ECO:0000256" key="2">
    <source>
        <dbReference type="SAM" id="SignalP"/>
    </source>
</evidence>
<sequence length="78" mass="8215">MMSLLLLLLFLLLSDSGLGGASAPASATAAAPSTRESGSGGSPRKVNLDGLPHFEKNFYNESPSVRAMTESEVNDYRL</sequence>
<protein>
    <submittedName>
        <fullName evidence="3">DEAD-box ATP-dependent RNA helicase 20-like</fullName>
    </submittedName>
</protein>
<feature type="region of interest" description="Disordered" evidence="1">
    <location>
        <begin position="19"/>
        <end position="49"/>
    </location>
</feature>
<name>A0A392SY30_9FABA</name>
<keyword evidence="4" id="KW-1185">Reference proteome</keyword>
<dbReference type="EMBL" id="LXQA010468276">
    <property type="protein sequence ID" value="MCI53748.1"/>
    <property type="molecule type" value="Genomic_DNA"/>
</dbReference>